<keyword evidence="3" id="KW-1015">Disulfide bond</keyword>
<accession>A0A0D6EVM6</accession>
<evidence type="ECO:0000256" key="2">
    <source>
        <dbReference type="ARBA" id="ARBA00022833"/>
    </source>
</evidence>
<dbReference type="GO" id="GO:0042026">
    <property type="term" value="P:protein refolding"/>
    <property type="evidence" value="ECO:0007669"/>
    <property type="project" value="TreeGrafter"/>
</dbReference>
<evidence type="ECO:0000313" key="7">
    <source>
        <dbReference type="Proteomes" id="UP000064007"/>
    </source>
</evidence>
<dbReference type="GO" id="GO:0051082">
    <property type="term" value="F:unfolded protein binding"/>
    <property type="evidence" value="ECO:0007669"/>
    <property type="project" value="InterPro"/>
</dbReference>
<dbReference type="STRING" id="1581557.BN1208_0665"/>
<gene>
    <name evidence="6" type="primary">hslO</name>
    <name evidence="6" type="ORF">BN1208_0665</name>
</gene>
<name>A0A0D6EVM6_9PROT</name>
<dbReference type="Proteomes" id="UP000064007">
    <property type="component" value="Chromosome 1"/>
</dbReference>
<evidence type="ECO:0000256" key="3">
    <source>
        <dbReference type="ARBA" id="ARBA00023157"/>
    </source>
</evidence>
<dbReference type="PANTHER" id="PTHR30111">
    <property type="entry name" value="33 KDA CHAPERONIN"/>
    <property type="match status" value="1"/>
</dbReference>
<dbReference type="OrthoDB" id="9793753at2"/>
<dbReference type="AlphaFoldDB" id="A0A0D6EVM6"/>
<dbReference type="InterPro" id="IPR016154">
    <property type="entry name" value="Heat_shock_Hsp33_C"/>
</dbReference>
<dbReference type="EMBL" id="LN827929">
    <property type="protein sequence ID" value="CEZ19551.1"/>
    <property type="molecule type" value="Genomic_DNA"/>
</dbReference>
<dbReference type="Pfam" id="PF01430">
    <property type="entry name" value="HSP33"/>
    <property type="match status" value="1"/>
</dbReference>
<dbReference type="Gene3D" id="3.55.30.10">
    <property type="entry name" value="Hsp33 domain"/>
    <property type="match status" value="1"/>
</dbReference>
<keyword evidence="1" id="KW-0963">Cytoplasm</keyword>
<dbReference type="RefSeq" id="WP_046487863.1">
    <property type="nucleotide sequence ID" value="NZ_LN827929.1"/>
</dbReference>
<evidence type="ECO:0000256" key="5">
    <source>
        <dbReference type="ARBA" id="ARBA00023284"/>
    </source>
</evidence>
<dbReference type="PIRSF" id="PIRSF005261">
    <property type="entry name" value="Heat_shock_Hsp33"/>
    <property type="match status" value="1"/>
</dbReference>
<keyword evidence="4" id="KW-0143">Chaperone</keyword>
<keyword evidence="5" id="KW-0676">Redox-active center</keyword>
<evidence type="ECO:0000256" key="4">
    <source>
        <dbReference type="ARBA" id="ARBA00023186"/>
    </source>
</evidence>
<dbReference type="GO" id="GO:0044183">
    <property type="term" value="F:protein folding chaperone"/>
    <property type="evidence" value="ECO:0007669"/>
    <property type="project" value="TreeGrafter"/>
</dbReference>
<dbReference type="Gene3D" id="3.90.1280.10">
    <property type="entry name" value="HSP33 redox switch-like"/>
    <property type="match status" value="1"/>
</dbReference>
<dbReference type="PANTHER" id="PTHR30111:SF1">
    <property type="entry name" value="33 KDA CHAPERONIN"/>
    <property type="match status" value="1"/>
</dbReference>
<keyword evidence="2" id="KW-0862">Zinc</keyword>
<evidence type="ECO:0000256" key="1">
    <source>
        <dbReference type="ARBA" id="ARBA00022490"/>
    </source>
</evidence>
<dbReference type="HOGENOM" id="CLU_054493_0_0_4"/>
<keyword evidence="7" id="KW-1185">Reference proteome</keyword>
<dbReference type="InterPro" id="IPR000397">
    <property type="entry name" value="Heat_shock_Hsp33"/>
</dbReference>
<dbReference type="KEGG" id="mbat:BN1208_0665"/>
<evidence type="ECO:0000313" key="6">
    <source>
        <dbReference type="EMBL" id="CEZ19551.1"/>
    </source>
</evidence>
<sequence>MHNSEDKLHRFIFENTDIRGNYVRLSHAIEEATQHQALPQNLHAILGELMVASSLLASTLKLDGSLTLQIQTNGPLKLLIAECNGNLGMRGTVKWRGAIESLTPIDLIKEGHFIITLIQKNAKTPYQGIVPMEGNSISELLENYMIRSEQIQTKLWIYSQNDIFHGLLIQKLPFNSSAEELNQDEMKNIWERIVESANQSFSELRPELEVSEILQNVFSSETIRLYDPTHLGFACSCSKKSVENMLQLIGKEECNSIIEEQASITIHCDFCNECYQYSEDEVDFVFNESNNSVNH</sequence>
<dbReference type="SUPFAM" id="SSF64397">
    <property type="entry name" value="Hsp33 domain"/>
    <property type="match status" value="1"/>
</dbReference>
<proteinExistence type="predicted"/>
<protein>
    <submittedName>
        <fullName evidence="6">33 kDa chaperonin</fullName>
    </submittedName>
</protein>
<organism evidence="6 7">
    <name type="scientific">Candidatus Methylopumilus planktonicus</name>
    <dbReference type="NCBI Taxonomy" id="1581557"/>
    <lineage>
        <taxon>Bacteria</taxon>
        <taxon>Pseudomonadati</taxon>
        <taxon>Pseudomonadota</taxon>
        <taxon>Betaproteobacteria</taxon>
        <taxon>Nitrosomonadales</taxon>
        <taxon>Methylophilaceae</taxon>
        <taxon>Candidatus Methylopumilus</taxon>
    </lineage>
</organism>
<dbReference type="GO" id="GO:0005737">
    <property type="term" value="C:cytoplasm"/>
    <property type="evidence" value="ECO:0007669"/>
    <property type="project" value="InterPro"/>
</dbReference>
<reference evidence="7" key="1">
    <citation type="submission" date="2014-12" db="EMBL/GenBank/DDBJ databases">
        <authorList>
            <person name="Salcher M.M."/>
        </authorList>
    </citation>
    <scope>NUCLEOTIDE SEQUENCE [LARGE SCALE GENOMIC DNA]</scope>
    <source>
        <strain evidence="7">MMS-10A-171</strain>
    </source>
</reference>
<dbReference type="InterPro" id="IPR016153">
    <property type="entry name" value="Heat_shock_Hsp33_N"/>
</dbReference>
<dbReference type="SUPFAM" id="SSF118352">
    <property type="entry name" value="HSP33 redox switch-like"/>
    <property type="match status" value="1"/>
</dbReference>
<dbReference type="CDD" id="cd00498">
    <property type="entry name" value="Hsp33"/>
    <property type="match status" value="1"/>
</dbReference>